<gene>
    <name evidence="4" type="ORF">SAMN05661086_01109</name>
</gene>
<dbReference type="NCBIfam" id="TIGR03696">
    <property type="entry name" value="Rhs_assc_core"/>
    <property type="match status" value="1"/>
</dbReference>
<feature type="region of interest" description="Disordered" evidence="2">
    <location>
        <begin position="948"/>
        <end position="973"/>
    </location>
</feature>
<dbReference type="InterPro" id="IPR056823">
    <property type="entry name" value="TEN-like_YD-shell"/>
</dbReference>
<keyword evidence="5" id="KW-1185">Reference proteome</keyword>
<evidence type="ECO:0000313" key="5">
    <source>
        <dbReference type="Proteomes" id="UP000199659"/>
    </source>
</evidence>
<dbReference type="InterPro" id="IPR022385">
    <property type="entry name" value="Rhs_assc_core"/>
</dbReference>
<dbReference type="RefSeq" id="WP_092559698.1">
    <property type="nucleotide sequence ID" value="NZ_FOYZ01000003.1"/>
</dbReference>
<dbReference type="Pfam" id="PF05593">
    <property type="entry name" value="RHS_repeat"/>
    <property type="match status" value="1"/>
</dbReference>
<dbReference type="STRING" id="37658.SAMN05661086_01109"/>
<dbReference type="InterPro" id="IPR006530">
    <property type="entry name" value="YD"/>
</dbReference>
<dbReference type="PANTHER" id="PTHR32305:SF15">
    <property type="entry name" value="PROTEIN RHSA-RELATED"/>
    <property type="match status" value="1"/>
</dbReference>
<accession>A0A1I6IS13</accession>
<sequence>MASTTDERGNTTTYEYDNNGKLIKEINPLGATKEYTFDSCGQLISYKDEADNVESYEYDLLGNKIKETDVNGNVTQYKYNIQGNIIEVIHPDGTTEEATYDGNSNMLSIQDGNGNIITSEYDNRNRLIQTVNAEQGEQHLKYAPCGKVSEFTDENGNITCYEFNFNNQLSKVIDPLGNKTMYQYDEIGNIKQIQQFKAITDNTITQMFADDQSKYASTQEELITEYNYDNRGLLVEEKSPTGKIKFYCYDGNSNLIAATDEDGNIINYSYDEADNLVSVQYSDGKSVQYEYNELNQITSMTDWNGITSYELDSLNRITSVTDYQYRTTDYEWTADGKKKMITYPDGSVVNYSYDNRNRLISVVDADNAETTYEYDNIGNLIKKVLPNGIRTEYSYNKLSYLTGLVDYTNNNQLLNQSAFTLDNVGNKMSIARNESDSTTVDVTSYTYDGLNQLTCAVSSTGIVRYFYDTLQNCIRQENWNDEQTFENSLEYEYNQENQLILLSGQTADIREEYANEPITMEYDNRGNIAEIYQDGSSVAAFTFNGQNRMSSSVNQFGMETEYSYDGNNKRIAMYIQLPEAEQPDSFLIDEEDSDEEKALKNSCNAIFDGVNYSKEYEYVNDSTSSADLVMLVYGEHNVTSRYVHGLGTISVDCTENETMDWDYSIGSYLEDSSAVKSYYLQNELGSTMNLTGEDETVLESYDYDIYGKPVTEGDENSFQKNIYGYAGYQYDVASHMYYVQARYYDSETAKFISQDVFKGIEEHPTTFNRYLYCENNSLRYIDKSGYSTLDTVVGLTLCLDETLDLGLAFDLTMEIISLCNDIDLSNYPYESQYDYYLGRVIGDAISIVWGAKECYKGYKKICTAIEVGDALTVCSGGWLTVAAMGITIVETESGVIEIANGGAVVFKGTGQIKCDWDKMMAAKGGSKDKSKGTSTINWKSVKQFGHTFSTHGSGAKNTKSLIDRSRSTGNNQGQWLNNQRAAEFLEFLGNITEPITVSIPKGLGQVITPTGNIVPATKAIVVPSATGIKTAFPIL</sequence>
<dbReference type="Pfam" id="PF25023">
    <property type="entry name" value="TEN_YD-shell"/>
    <property type="match status" value="2"/>
</dbReference>
<dbReference type="Gene3D" id="2.180.10.10">
    <property type="entry name" value="RHS repeat-associated core"/>
    <property type="match status" value="3"/>
</dbReference>
<dbReference type="InterPro" id="IPR031325">
    <property type="entry name" value="RHS_repeat"/>
</dbReference>
<feature type="domain" description="Teneurin-like YD-shell" evidence="3">
    <location>
        <begin position="265"/>
        <end position="398"/>
    </location>
</feature>
<organism evidence="4 5">
    <name type="scientific">Anaeromicropila populeti</name>
    <dbReference type="NCBI Taxonomy" id="37658"/>
    <lineage>
        <taxon>Bacteria</taxon>
        <taxon>Bacillati</taxon>
        <taxon>Bacillota</taxon>
        <taxon>Clostridia</taxon>
        <taxon>Lachnospirales</taxon>
        <taxon>Lachnospiraceae</taxon>
        <taxon>Anaeromicropila</taxon>
    </lineage>
</organism>
<dbReference type="EMBL" id="FOYZ01000003">
    <property type="protein sequence ID" value="SFR69527.1"/>
    <property type="molecule type" value="Genomic_DNA"/>
</dbReference>
<dbReference type="PANTHER" id="PTHR32305">
    <property type="match status" value="1"/>
</dbReference>
<dbReference type="Proteomes" id="UP000199659">
    <property type="component" value="Unassembled WGS sequence"/>
</dbReference>
<dbReference type="SUPFAM" id="SSF50978">
    <property type="entry name" value="WD40 repeat-like"/>
    <property type="match status" value="1"/>
</dbReference>
<feature type="domain" description="Teneurin-like YD-shell" evidence="3">
    <location>
        <begin position="75"/>
        <end position="215"/>
    </location>
</feature>
<evidence type="ECO:0000256" key="1">
    <source>
        <dbReference type="ARBA" id="ARBA00022737"/>
    </source>
</evidence>
<dbReference type="NCBIfam" id="TIGR01643">
    <property type="entry name" value="YD_repeat_2x"/>
    <property type="match status" value="8"/>
</dbReference>
<keyword evidence="1" id="KW-0677">Repeat</keyword>
<dbReference type="InterPro" id="IPR050708">
    <property type="entry name" value="T6SS_VgrG/RHS"/>
</dbReference>
<dbReference type="AlphaFoldDB" id="A0A1I6IS13"/>
<proteinExistence type="predicted"/>
<feature type="compositionally biased region" description="Polar residues" evidence="2">
    <location>
        <begin position="948"/>
        <end position="960"/>
    </location>
</feature>
<evidence type="ECO:0000313" key="4">
    <source>
        <dbReference type="EMBL" id="SFR69527.1"/>
    </source>
</evidence>
<reference evidence="4 5" key="1">
    <citation type="submission" date="2016-10" db="EMBL/GenBank/DDBJ databases">
        <authorList>
            <person name="de Groot N.N."/>
        </authorList>
    </citation>
    <scope>NUCLEOTIDE SEQUENCE [LARGE SCALE GENOMIC DNA]</scope>
    <source>
        <strain evidence="4 5">743A</strain>
    </source>
</reference>
<protein>
    <submittedName>
        <fullName evidence="4">RHS repeat-associated core domain-containing protein</fullName>
    </submittedName>
</protein>
<dbReference type="OrthoDB" id="9815752at2"/>
<evidence type="ECO:0000256" key="2">
    <source>
        <dbReference type="SAM" id="MobiDB-lite"/>
    </source>
</evidence>
<evidence type="ECO:0000259" key="3">
    <source>
        <dbReference type="Pfam" id="PF25023"/>
    </source>
</evidence>
<dbReference type="InterPro" id="IPR036322">
    <property type="entry name" value="WD40_repeat_dom_sf"/>
</dbReference>
<name>A0A1I6IS13_9FIRM</name>